<dbReference type="InterPro" id="IPR043129">
    <property type="entry name" value="ATPase_NBD"/>
</dbReference>
<dbReference type="AlphaFoldDB" id="A0A8H7PLI2"/>
<reference evidence="2" key="1">
    <citation type="submission" date="2020-12" db="EMBL/GenBank/DDBJ databases">
        <title>Metabolic potential, ecology and presence of endohyphal bacteria is reflected in genomic diversity of Mucoromycotina.</title>
        <authorList>
            <person name="Muszewska A."/>
            <person name="Okrasinska A."/>
            <person name="Steczkiewicz K."/>
            <person name="Drgas O."/>
            <person name="Orlowska M."/>
            <person name="Perlinska-Lenart U."/>
            <person name="Aleksandrzak-Piekarczyk T."/>
            <person name="Szatraj K."/>
            <person name="Zielenkiewicz U."/>
            <person name="Pilsyk S."/>
            <person name="Malc E."/>
            <person name="Mieczkowski P."/>
            <person name="Kruszewska J.S."/>
            <person name="Biernat P."/>
            <person name="Pawlowska J."/>
        </authorList>
    </citation>
    <scope>NUCLEOTIDE SEQUENCE</scope>
    <source>
        <strain evidence="2">WA0000067209</strain>
    </source>
</reference>
<organism evidence="2 3">
    <name type="scientific">Mortierella isabellina</name>
    <name type="common">Filamentous fungus</name>
    <name type="synonym">Umbelopsis isabellina</name>
    <dbReference type="NCBI Taxonomy" id="91625"/>
    <lineage>
        <taxon>Eukaryota</taxon>
        <taxon>Fungi</taxon>
        <taxon>Fungi incertae sedis</taxon>
        <taxon>Mucoromycota</taxon>
        <taxon>Mucoromycotina</taxon>
        <taxon>Umbelopsidomycetes</taxon>
        <taxon>Umbelopsidales</taxon>
        <taxon>Umbelopsidaceae</taxon>
        <taxon>Umbelopsis</taxon>
    </lineage>
</organism>
<dbReference type="PANTHER" id="PTHR14187:SF5">
    <property type="entry name" value="HEAT SHOCK 70 KDA PROTEIN 12A"/>
    <property type="match status" value="1"/>
</dbReference>
<accession>A0A8H7PLI2</accession>
<feature type="compositionally biased region" description="Polar residues" evidence="1">
    <location>
        <begin position="22"/>
        <end position="40"/>
    </location>
</feature>
<comment type="caution">
    <text evidence="2">The sequence shown here is derived from an EMBL/GenBank/DDBJ whole genome shotgun (WGS) entry which is preliminary data.</text>
</comment>
<dbReference type="Gene3D" id="3.30.420.40">
    <property type="match status" value="1"/>
</dbReference>
<dbReference type="EMBL" id="JAEPQZ010000010">
    <property type="protein sequence ID" value="KAG2176262.1"/>
    <property type="molecule type" value="Genomic_DNA"/>
</dbReference>
<evidence type="ECO:0000313" key="3">
    <source>
        <dbReference type="Proteomes" id="UP000654370"/>
    </source>
</evidence>
<protein>
    <recommendedName>
        <fullName evidence="4">Actin-like ATPase domain-containing protein</fullName>
    </recommendedName>
</protein>
<proteinExistence type="predicted"/>
<gene>
    <name evidence="2" type="ORF">INT43_005496</name>
</gene>
<name>A0A8H7PLI2_MORIS</name>
<feature type="region of interest" description="Disordered" evidence="1">
    <location>
        <begin position="13"/>
        <end position="49"/>
    </location>
</feature>
<keyword evidence="3" id="KW-1185">Reference proteome</keyword>
<evidence type="ECO:0008006" key="4">
    <source>
        <dbReference type="Google" id="ProtNLM"/>
    </source>
</evidence>
<dbReference type="Proteomes" id="UP000654370">
    <property type="component" value="Unassembled WGS sequence"/>
</dbReference>
<sequence length="613" mass="68468">MLPVDSQFEITRPLSSARRDSSQLVIPSTSASNTPPQTFSPIRGDKPAQSADMSNYKIVLGYDFGTTFSGASYAYCQNEEILDVQRWPQKKQLGYPKVPTVLLYEKGSPPKLVDWGHGARKLYAKPGAAKKYDLLTGFKLNLDENLDRPSVIHGIPVATAIADYLSCLHKHVVQELGKQFARNYTPEQFRYCLTVPAMWSDRAKAKMRTAAIEAGLIASSDPLDRLMITSEPEAGAIYCEKYCQEANMVPGDRFMICDAGGGTVDLIVFEIEEPNEKNSRLKEITKGMGESCGSIFLDQRFQALLEEKLGSELERLPPSSLNQMMDNFIDTIKPEFDGVESEEHYLALPASIDLDVLSSRGVEYEDDVLVISGEELKYKVFDPVVNNVIDLIRIQLDQVEGNPLKTIFLVGGFGSSGYLYNKVKATFEPEVSQILYPSRAALAIVRGAVLAGLHPQPISTRISRRTYGINAGLPFDLLLDSPNTRFVRPDGSVRCITRFLPFAHKGDAIPVDQCIREQMYIYYNSIYSTDLRLYATEEDQEPRYYDQPGVKQVAAIEIPIPILPGVERGQRVGYEVRMYFGRNEIRMEAEFPGGNVFAVNCDFDALDIRNTSS</sequence>
<dbReference type="PANTHER" id="PTHR14187">
    <property type="entry name" value="ALPHA KINASE/ELONGATION FACTOR 2 KINASE"/>
    <property type="match status" value="1"/>
</dbReference>
<dbReference type="SUPFAM" id="SSF53067">
    <property type="entry name" value="Actin-like ATPase domain"/>
    <property type="match status" value="2"/>
</dbReference>
<dbReference type="CDD" id="cd10229">
    <property type="entry name" value="ASKHA_NBD_HSP70_HSPA12"/>
    <property type="match status" value="1"/>
</dbReference>
<dbReference type="OrthoDB" id="2963168at2759"/>
<evidence type="ECO:0000256" key="1">
    <source>
        <dbReference type="SAM" id="MobiDB-lite"/>
    </source>
</evidence>
<evidence type="ECO:0000313" key="2">
    <source>
        <dbReference type="EMBL" id="KAG2176262.1"/>
    </source>
</evidence>